<dbReference type="Pfam" id="PF02518">
    <property type="entry name" value="HATPase_c"/>
    <property type="match status" value="1"/>
</dbReference>
<reference evidence="10 11" key="1">
    <citation type="submission" date="2021-08" db="EMBL/GenBank/DDBJ databases">
        <title>Comparative Genomics Analysis of the Genus Qipengyuania Reveals Extensive Genetic Diversity and Metabolic Versatility, Including the Description of Fifteen Novel Species.</title>
        <authorList>
            <person name="Liu Y."/>
        </authorList>
    </citation>
    <scope>NUCLEOTIDE SEQUENCE [LARGE SCALE GENOMIC DNA]</scope>
    <source>
        <strain evidence="10 11">GH25</strain>
    </source>
</reference>
<dbReference type="PROSITE" id="PS50109">
    <property type="entry name" value="HIS_KIN"/>
    <property type="match status" value="1"/>
</dbReference>
<dbReference type="InterPro" id="IPR000014">
    <property type="entry name" value="PAS"/>
</dbReference>
<evidence type="ECO:0000256" key="1">
    <source>
        <dbReference type="ARBA" id="ARBA00000085"/>
    </source>
</evidence>
<dbReference type="InterPro" id="IPR013767">
    <property type="entry name" value="PAS_fold"/>
</dbReference>
<dbReference type="InterPro" id="IPR035965">
    <property type="entry name" value="PAS-like_dom_sf"/>
</dbReference>
<dbReference type="InterPro" id="IPR036097">
    <property type="entry name" value="HisK_dim/P_sf"/>
</dbReference>
<comment type="caution">
    <text evidence="10">The sequence shown here is derived from an EMBL/GenBank/DDBJ whole genome shotgun (WGS) entry which is preliminary data.</text>
</comment>
<evidence type="ECO:0000256" key="5">
    <source>
        <dbReference type="ARBA" id="ARBA00022741"/>
    </source>
</evidence>
<evidence type="ECO:0000313" key="11">
    <source>
        <dbReference type="Proteomes" id="UP000776651"/>
    </source>
</evidence>
<dbReference type="Proteomes" id="UP000776651">
    <property type="component" value="Unassembled WGS sequence"/>
</dbReference>
<dbReference type="SMART" id="SM00388">
    <property type="entry name" value="HisKA"/>
    <property type="match status" value="1"/>
</dbReference>
<keyword evidence="11" id="KW-1185">Reference proteome</keyword>
<dbReference type="PANTHER" id="PTHR43065">
    <property type="entry name" value="SENSOR HISTIDINE KINASE"/>
    <property type="match status" value="1"/>
</dbReference>
<dbReference type="Gene3D" id="3.30.450.20">
    <property type="entry name" value="PAS domain"/>
    <property type="match status" value="2"/>
</dbReference>
<name>A0ABS7JKB0_9SPHN</name>
<dbReference type="InterPro" id="IPR003594">
    <property type="entry name" value="HATPase_dom"/>
</dbReference>
<proteinExistence type="predicted"/>
<organism evidence="10 11">
    <name type="scientific">Qipengyuania pacifica</name>
    <dbReference type="NCBI Taxonomy" id="2860199"/>
    <lineage>
        <taxon>Bacteria</taxon>
        <taxon>Pseudomonadati</taxon>
        <taxon>Pseudomonadota</taxon>
        <taxon>Alphaproteobacteria</taxon>
        <taxon>Sphingomonadales</taxon>
        <taxon>Erythrobacteraceae</taxon>
        <taxon>Qipengyuania</taxon>
    </lineage>
</organism>
<evidence type="ECO:0000256" key="4">
    <source>
        <dbReference type="ARBA" id="ARBA00022679"/>
    </source>
</evidence>
<feature type="domain" description="Histidine kinase" evidence="9">
    <location>
        <begin position="282"/>
        <end position="499"/>
    </location>
</feature>
<dbReference type="InterPro" id="IPR005467">
    <property type="entry name" value="His_kinase_dom"/>
</dbReference>
<dbReference type="InterPro" id="IPR003661">
    <property type="entry name" value="HisK_dim/P_dom"/>
</dbReference>
<evidence type="ECO:0000256" key="7">
    <source>
        <dbReference type="ARBA" id="ARBA00022840"/>
    </source>
</evidence>
<dbReference type="SUPFAM" id="SSF47384">
    <property type="entry name" value="Homodimeric domain of signal transducing histidine kinase"/>
    <property type="match status" value="1"/>
</dbReference>
<evidence type="ECO:0000313" key="10">
    <source>
        <dbReference type="EMBL" id="MBX7489825.1"/>
    </source>
</evidence>
<accession>A0ABS7JKB0</accession>
<dbReference type="CDD" id="cd00130">
    <property type="entry name" value="PAS"/>
    <property type="match status" value="1"/>
</dbReference>
<dbReference type="Gene3D" id="3.30.565.10">
    <property type="entry name" value="Histidine kinase-like ATPase, C-terminal domain"/>
    <property type="match status" value="1"/>
</dbReference>
<dbReference type="InterPro" id="IPR004358">
    <property type="entry name" value="Sig_transdc_His_kin-like_C"/>
</dbReference>
<dbReference type="PANTHER" id="PTHR43065:SF10">
    <property type="entry name" value="PEROXIDE STRESS-ACTIVATED HISTIDINE KINASE MAK3"/>
    <property type="match status" value="1"/>
</dbReference>
<protein>
    <recommendedName>
        <fullName evidence="2">histidine kinase</fullName>
        <ecNumber evidence="2">2.7.13.3</ecNumber>
    </recommendedName>
</protein>
<keyword evidence="4" id="KW-0808">Transferase</keyword>
<dbReference type="SMART" id="SM00387">
    <property type="entry name" value="HATPase_c"/>
    <property type="match status" value="1"/>
</dbReference>
<keyword evidence="3" id="KW-0597">Phosphoprotein</keyword>
<evidence type="ECO:0000256" key="6">
    <source>
        <dbReference type="ARBA" id="ARBA00022777"/>
    </source>
</evidence>
<evidence type="ECO:0000259" key="9">
    <source>
        <dbReference type="PROSITE" id="PS50109"/>
    </source>
</evidence>
<keyword evidence="6" id="KW-0418">Kinase</keyword>
<sequence>MIRYWNPAAASLFGLPAETAIDEIPEELRVTEWLARIQIREDQDVWRGRVRRPHASGGEVEVDVRLTVRRDSSGDVSSLVEFATGAAHYLEVQSSRAGFADKCSLDDRFRRLLQNIPIPLLEVDARCAGEAFSRLKEQGITNLSDYLATNPGLIDFTRNEVKVTQVNKAAVALFGAKDENLLLGPVRYLFDGTPGAAKRVMEARFCGMRNHVEELKLKTLDERLLDVLLLVTYPRPPENLDTTFIMLLDISDRIAAEAEIRKLQGDFTHASRIATLGELATSIAHEVKQPLSAIMLNGEASLKWLNREEPNLDRVRLLTERMVQSSEHADRIINRIRSMATKQELEWELVCPNEIVHEAMQFVRHECVEKQVEVHAALDDDLPFIMGDRVQLQQVLVNLLLNAVQAIDLGNSSFNRRIDIITERTRDDQVAISVEDSGPGINPEIIDHLFEGFFSTKPNGMGMGLAICRTIIQAHSGEIVAGRCNLGGALFRCQLPLELQ</sequence>
<dbReference type="EC" id="2.7.13.3" evidence="2"/>
<comment type="catalytic activity">
    <reaction evidence="1">
        <text>ATP + protein L-histidine = ADP + protein N-phospho-L-histidine.</text>
        <dbReference type="EC" id="2.7.13.3"/>
    </reaction>
</comment>
<dbReference type="InterPro" id="IPR036890">
    <property type="entry name" value="HATPase_C_sf"/>
</dbReference>
<evidence type="ECO:0000256" key="8">
    <source>
        <dbReference type="ARBA" id="ARBA00023012"/>
    </source>
</evidence>
<dbReference type="Pfam" id="PF00989">
    <property type="entry name" value="PAS"/>
    <property type="match status" value="1"/>
</dbReference>
<dbReference type="PRINTS" id="PR00344">
    <property type="entry name" value="BCTRLSENSOR"/>
</dbReference>
<dbReference type="Gene3D" id="1.10.287.130">
    <property type="match status" value="1"/>
</dbReference>
<dbReference type="SUPFAM" id="SSF55785">
    <property type="entry name" value="PYP-like sensor domain (PAS domain)"/>
    <property type="match status" value="2"/>
</dbReference>
<dbReference type="EMBL" id="JAIGNQ010000004">
    <property type="protein sequence ID" value="MBX7489825.1"/>
    <property type="molecule type" value="Genomic_DNA"/>
</dbReference>
<dbReference type="SUPFAM" id="SSF55874">
    <property type="entry name" value="ATPase domain of HSP90 chaperone/DNA topoisomerase II/histidine kinase"/>
    <property type="match status" value="1"/>
</dbReference>
<keyword evidence="7" id="KW-0067">ATP-binding</keyword>
<evidence type="ECO:0000256" key="2">
    <source>
        <dbReference type="ARBA" id="ARBA00012438"/>
    </source>
</evidence>
<dbReference type="Pfam" id="PF00512">
    <property type="entry name" value="HisKA"/>
    <property type="match status" value="1"/>
</dbReference>
<gene>
    <name evidence="10" type="ORF">K3177_15055</name>
</gene>
<evidence type="ECO:0000256" key="3">
    <source>
        <dbReference type="ARBA" id="ARBA00022553"/>
    </source>
</evidence>
<dbReference type="CDD" id="cd00082">
    <property type="entry name" value="HisKA"/>
    <property type="match status" value="1"/>
</dbReference>
<keyword evidence="8" id="KW-0902">Two-component regulatory system</keyword>
<keyword evidence="5" id="KW-0547">Nucleotide-binding</keyword>